<dbReference type="AlphaFoldDB" id="A0A2U2AQ89"/>
<reference evidence="2" key="1">
    <citation type="submission" date="2018-05" db="EMBL/GenBank/DDBJ databases">
        <title>Ignatzschineria dubaiensis sp. nov., isolated from necrotic foot tissues of dromedaries (Camelus dromedarius) and associated maggots in Dubai, United Arab Emirates.</title>
        <authorList>
            <person name="Tsang C.C."/>
            <person name="Tang J.Y.M."/>
            <person name="Fong J.Y.H."/>
            <person name="Kinne J."/>
            <person name="Lee H.H."/>
            <person name="Joseph M."/>
            <person name="Jose S."/>
            <person name="Schuster R.K."/>
            <person name="Tang Y."/>
            <person name="Sivakumar S."/>
            <person name="Chen J.H.K."/>
            <person name="Teng J.L.L."/>
            <person name="Lau S.K.P."/>
            <person name="Wernery U."/>
            <person name="Woo P.C.Y."/>
        </authorList>
    </citation>
    <scope>NUCLEOTIDE SEQUENCE [LARGE SCALE GENOMIC DNA]</scope>
    <source>
        <strain evidence="2">UAE-HKU57</strain>
    </source>
</reference>
<comment type="caution">
    <text evidence="1">The sequence shown here is derived from an EMBL/GenBank/DDBJ whole genome shotgun (WGS) entry which is preliminary data.</text>
</comment>
<dbReference type="RefSeq" id="WP_133243426.1">
    <property type="nucleotide sequence ID" value="NZ_QEWS01000005.1"/>
</dbReference>
<accession>A0A2U2AQ89</accession>
<gene>
    <name evidence="1" type="ORF">DC077_06740</name>
</gene>
<evidence type="ECO:0000313" key="1">
    <source>
        <dbReference type="EMBL" id="PWD85728.1"/>
    </source>
</evidence>
<evidence type="ECO:0000313" key="2">
    <source>
        <dbReference type="Proteomes" id="UP000245059"/>
    </source>
</evidence>
<proteinExistence type="predicted"/>
<dbReference type="EMBL" id="QEWW01000004">
    <property type="protein sequence ID" value="PWD85728.1"/>
    <property type="molecule type" value="Genomic_DNA"/>
</dbReference>
<protein>
    <submittedName>
        <fullName evidence="1">Uncharacterized protein</fullName>
    </submittedName>
</protein>
<sequence length="144" mass="15709">MKSAKWRACSSEKIAIVSSRRSTNPLKNHSSKNKLNVAGPHYRVFPTNFAPAVGNHSIAGIDLIFIKADELSDLTIAYFYQSCAGSRQSQSPTTLFILIKAVELPVLTIACFHKSHAGKWCSFSNIILALKAPTGGHAVVKRLQ</sequence>
<dbReference type="Proteomes" id="UP000245059">
    <property type="component" value="Unassembled WGS sequence"/>
</dbReference>
<name>A0A2U2AQ89_9GAMM</name>
<organism evidence="1 2">
    <name type="scientific">Ignatzschineria cameli</name>
    <dbReference type="NCBI Taxonomy" id="2182793"/>
    <lineage>
        <taxon>Bacteria</taxon>
        <taxon>Pseudomonadati</taxon>
        <taxon>Pseudomonadota</taxon>
        <taxon>Gammaproteobacteria</taxon>
        <taxon>Cardiobacteriales</taxon>
        <taxon>Ignatzschineriaceae</taxon>
        <taxon>Ignatzschineria</taxon>
    </lineage>
</organism>